<comment type="caution">
    <text evidence="1">The sequence shown here is derived from an EMBL/GenBank/DDBJ whole genome shotgun (WGS) entry which is preliminary data.</text>
</comment>
<dbReference type="AlphaFoldDB" id="A0A4R2QKK1"/>
<dbReference type="Proteomes" id="UP000294911">
    <property type="component" value="Unassembled WGS sequence"/>
</dbReference>
<gene>
    <name evidence="1" type="ORF">EV191_109106</name>
</gene>
<accession>A0A4R2QKK1</accession>
<protein>
    <submittedName>
        <fullName evidence="1">Uncharacterized protein</fullName>
    </submittedName>
</protein>
<name>A0A4R2QKK1_9PSEU</name>
<dbReference type="EMBL" id="SLXQ01000009">
    <property type="protein sequence ID" value="TCP49284.1"/>
    <property type="molecule type" value="Genomic_DNA"/>
</dbReference>
<evidence type="ECO:0000313" key="1">
    <source>
        <dbReference type="EMBL" id="TCP49284.1"/>
    </source>
</evidence>
<proteinExistence type="predicted"/>
<evidence type="ECO:0000313" key="2">
    <source>
        <dbReference type="Proteomes" id="UP000294911"/>
    </source>
</evidence>
<organism evidence="1 2">
    <name type="scientific">Tamaricihabitans halophyticus</name>
    <dbReference type="NCBI Taxonomy" id="1262583"/>
    <lineage>
        <taxon>Bacteria</taxon>
        <taxon>Bacillati</taxon>
        <taxon>Actinomycetota</taxon>
        <taxon>Actinomycetes</taxon>
        <taxon>Pseudonocardiales</taxon>
        <taxon>Pseudonocardiaceae</taxon>
        <taxon>Tamaricihabitans</taxon>
    </lineage>
</organism>
<keyword evidence="2" id="KW-1185">Reference proteome</keyword>
<sequence>MKKVLVISGVGLLAFFLITQPQSVAGIVNILLDTLKDAAESLITFVQMVFSG</sequence>
<reference evidence="1 2" key="1">
    <citation type="submission" date="2019-03" db="EMBL/GenBank/DDBJ databases">
        <title>Genomic Encyclopedia of Type Strains, Phase IV (KMG-IV): sequencing the most valuable type-strain genomes for metagenomic binning, comparative biology and taxonomic classification.</title>
        <authorList>
            <person name="Goeker M."/>
        </authorList>
    </citation>
    <scope>NUCLEOTIDE SEQUENCE [LARGE SCALE GENOMIC DNA]</scope>
    <source>
        <strain evidence="1 2">DSM 45765</strain>
    </source>
</reference>